<evidence type="ECO:0000313" key="1">
    <source>
        <dbReference type="EMBL" id="PEV99806.1"/>
    </source>
</evidence>
<name>A0A2A8PT46_BACCE</name>
<accession>A0A2A8PT46</accession>
<dbReference type="AlphaFoldDB" id="A0A2A8PT46"/>
<sequence length="74" mass="8443">MLSINSLVEILTRLQPAYYLFEYSPVYAIIYSTTYTVFYTAAICQVDNVVIPMYPGSLDTLYLLSISLHNQCYG</sequence>
<gene>
    <name evidence="1" type="ORF">CN425_18735</name>
</gene>
<dbReference type="EMBL" id="NTWE01000033">
    <property type="protein sequence ID" value="PEV99806.1"/>
    <property type="molecule type" value="Genomic_DNA"/>
</dbReference>
<evidence type="ECO:0000313" key="2">
    <source>
        <dbReference type="Proteomes" id="UP000220635"/>
    </source>
</evidence>
<reference evidence="1 2" key="1">
    <citation type="submission" date="2017-09" db="EMBL/GenBank/DDBJ databases">
        <title>Large-scale bioinformatics analysis of Bacillus genomes uncovers conserved roles of natural products in bacterial physiology.</title>
        <authorList>
            <consortium name="Agbiome Team Llc"/>
            <person name="Bleich R.M."/>
            <person name="Grubbs K.J."/>
            <person name="Santa Maria K.C."/>
            <person name="Allen S.E."/>
            <person name="Farag S."/>
            <person name="Shank E.A."/>
            <person name="Bowers A."/>
        </authorList>
    </citation>
    <scope>NUCLEOTIDE SEQUENCE [LARGE SCALE GENOMIC DNA]</scope>
    <source>
        <strain evidence="1 2">AFS010695</strain>
    </source>
</reference>
<protein>
    <submittedName>
        <fullName evidence="1">Uncharacterized protein</fullName>
    </submittedName>
</protein>
<organism evidence="1 2">
    <name type="scientific">Bacillus cereus</name>
    <dbReference type="NCBI Taxonomy" id="1396"/>
    <lineage>
        <taxon>Bacteria</taxon>
        <taxon>Bacillati</taxon>
        <taxon>Bacillota</taxon>
        <taxon>Bacilli</taxon>
        <taxon>Bacillales</taxon>
        <taxon>Bacillaceae</taxon>
        <taxon>Bacillus</taxon>
        <taxon>Bacillus cereus group</taxon>
    </lineage>
</organism>
<comment type="caution">
    <text evidence="1">The sequence shown here is derived from an EMBL/GenBank/DDBJ whole genome shotgun (WGS) entry which is preliminary data.</text>
</comment>
<dbReference type="Proteomes" id="UP000220635">
    <property type="component" value="Unassembled WGS sequence"/>
</dbReference>
<proteinExistence type="predicted"/>